<organism evidence="1 2">
    <name type="scientific">Polyplax serrata</name>
    <name type="common">Common mouse louse</name>
    <dbReference type="NCBI Taxonomy" id="468196"/>
    <lineage>
        <taxon>Eukaryota</taxon>
        <taxon>Metazoa</taxon>
        <taxon>Ecdysozoa</taxon>
        <taxon>Arthropoda</taxon>
        <taxon>Hexapoda</taxon>
        <taxon>Insecta</taxon>
        <taxon>Pterygota</taxon>
        <taxon>Neoptera</taxon>
        <taxon>Paraneoptera</taxon>
        <taxon>Psocodea</taxon>
        <taxon>Troctomorpha</taxon>
        <taxon>Phthiraptera</taxon>
        <taxon>Anoplura</taxon>
        <taxon>Polyplacidae</taxon>
        <taxon>Polyplax</taxon>
    </lineage>
</organism>
<dbReference type="AlphaFoldDB" id="A0AAN8NQV7"/>
<dbReference type="EMBL" id="JAWJWE010000037">
    <property type="protein sequence ID" value="KAK6624978.1"/>
    <property type="molecule type" value="Genomic_DNA"/>
</dbReference>
<evidence type="ECO:0000313" key="2">
    <source>
        <dbReference type="Proteomes" id="UP001372834"/>
    </source>
</evidence>
<dbReference type="Proteomes" id="UP001372834">
    <property type="component" value="Unassembled WGS sequence"/>
</dbReference>
<protein>
    <submittedName>
        <fullName evidence="1">Uncharacterized protein</fullName>
    </submittedName>
</protein>
<evidence type="ECO:0000313" key="1">
    <source>
        <dbReference type="EMBL" id="KAK6624978.1"/>
    </source>
</evidence>
<reference evidence="1 2" key="1">
    <citation type="submission" date="2023-10" db="EMBL/GenBank/DDBJ databases">
        <title>Genomes of two closely related lineages of the louse Polyplax serrata with different host specificities.</title>
        <authorList>
            <person name="Martinu J."/>
            <person name="Tarabai H."/>
            <person name="Stefka J."/>
            <person name="Hypsa V."/>
        </authorList>
    </citation>
    <scope>NUCLEOTIDE SEQUENCE [LARGE SCALE GENOMIC DNA]</scope>
    <source>
        <strain evidence="1">HR10_N</strain>
    </source>
</reference>
<gene>
    <name evidence="1" type="ORF">RUM43_005269</name>
</gene>
<sequence>MGAVSDYKKQNLFVGIEDSYKCNFKRAASSRIVWEIRRVIQCGGNSGVNKFKIVRICLRKRFPHRMGQKSCRNYLRLKLVLQSNCEHLELKNRSIREALEKPPDFVGVDGTLRLRALHKKGYRPKLLFHRLYSELLSILTGPLKVPELQIIIPIKMMI</sequence>
<accession>A0AAN8NQV7</accession>
<name>A0AAN8NQV7_POLSC</name>
<comment type="caution">
    <text evidence="1">The sequence shown here is derived from an EMBL/GenBank/DDBJ whole genome shotgun (WGS) entry which is preliminary data.</text>
</comment>
<proteinExistence type="predicted"/>